<reference evidence="1" key="1">
    <citation type="submission" date="2021-01" db="EMBL/GenBank/DDBJ databases">
        <title>Whole genome shotgun sequence of Virgisporangium aurantiacum NBRC 16421.</title>
        <authorList>
            <person name="Komaki H."/>
            <person name="Tamura T."/>
        </authorList>
    </citation>
    <scope>NUCLEOTIDE SEQUENCE</scope>
    <source>
        <strain evidence="1">NBRC 16421</strain>
    </source>
</reference>
<sequence length="233" mass="24958">MCAGPPAPRSLAALIPSSLVYTLLWPVAAARSPGAFRAVGRRAVRRLVAAFAPRAAQTRTRRSRPIERRPEPARSRYLPVTAATALTIVIVDHWDVHWDATAVVTRLAELAVNDELVVVFGSNERRSGPHAPIVTAGLRDRLPRHDVVSLHVAAAQENALRRGAALVGEFLEIGSLPIVVTPAAVVCEVAERLSAHLRADRVLTVSCTTGGADLYHVWPRPVAAGAEPACLAR</sequence>
<dbReference type="EMBL" id="BOPG01000012">
    <property type="protein sequence ID" value="GIJ54846.1"/>
    <property type="molecule type" value="Genomic_DNA"/>
</dbReference>
<accession>A0A8J3Z400</accession>
<name>A0A8J3Z400_9ACTN</name>
<proteinExistence type="predicted"/>
<evidence type="ECO:0000313" key="1">
    <source>
        <dbReference type="EMBL" id="GIJ54846.1"/>
    </source>
</evidence>
<keyword evidence="2" id="KW-1185">Reference proteome</keyword>
<comment type="caution">
    <text evidence="1">The sequence shown here is derived from an EMBL/GenBank/DDBJ whole genome shotgun (WGS) entry which is preliminary data.</text>
</comment>
<evidence type="ECO:0000313" key="2">
    <source>
        <dbReference type="Proteomes" id="UP000612585"/>
    </source>
</evidence>
<organism evidence="1 2">
    <name type="scientific">Virgisporangium aurantiacum</name>
    <dbReference type="NCBI Taxonomy" id="175570"/>
    <lineage>
        <taxon>Bacteria</taxon>
        <taxon>Bacillati</taxon>
        <taxon>Actinomycetota</taxon>
        <taxon>Actinomycetes</taxon>
        <taxon>Micromonosporales</taxon>
        <taxon>Micromonosporaceae</taxon>
        <taxon>Virgisporangium</taxon>
    </lineage>
</organism>
<dbReference type="Proteomes" id="UP000612585">
    <property type="component" value="Unassembled WGS sequence"/>
</dbReference>
<dbReference type="AlphaFoldDB" id="A0A8J3Z400"/>
<protein>
    <submittedName>
        <fullName evidence="1">Uncharacterized protein</fullName>
    </submittedName>
</protein>
<gene>
    <name evidence="1" type="ORF">Vau01_023620</name>
</gene>